<keyword evidence="6" id="KW-1185">Reference proteome</keyword>
<name>K8ENZ8_9CHLO</name>
<evidence type="ECO:0000256" key="1">
    <source>
        <dbReference type="RuleBase" id="RU003682"/>
    </source>
</evidence>
<proteinExistence type="inferred from homology"/>
<reference evidence="5 6" key="1">
    <citation type="submission" date="2011-10" db="EMBL/GenBank/DDBJ databases">
        <authorList>
            <person name="Genoscope - CEA"/>
        </authorList>
    </citation>
    <scope>NUCLEOTIDE SEQUENCE [LARGE SCALE GENOMIC DNA]</scope>
    <source>
        <strain evidence="5 6">RCC 1105</strain>
    </source>
</reference>
<gene>
    <name evidence="5" type="ORF">Bathy01g03400</name>
</gene>
<keyword evidence="1" id="KW-0479">Metal-binding</keyword>
<keyword evidence="2" id="KW-0812">Transmembrane</keyword>
<evidence type="ECO:0000259" key="4">
    <source>
        <dbReference type="PROSITE" id="PS51471"/>
    </source>
</evidence>
<feature type="transmembrane region" description="Helical" evidence="2">
    <location>
        <begin position="261"/>
        <end position="279"/>
    </location>
</feature>
<evidence type="ECO:0000256" key="2">
    <source>
        <dbReference type="SAM" id="Phobius"/>
    </source>
</evidence>
<dbReference type="OrthoDB" id="69177at2759"/>
<feature type="chain" id="PRO_5003919380" description="Fe2OG dioxygenase domain-containing protein" evidence="3">
    <location>
        <begin position="33"/>
        <end position="289"/>
    </location>
</feature>
<keyword evidence="1" id="KW-0408">Iron</keyword>
<evidence type="ECO:0000313" key="5">
    <source>
        <dbReference type="EMBL" id="CCO14175.1"/>
    </source>
</evidence>
<dbReference type="eggNOG" id="ENOG502SABG">
    <property type="taxonomic scope" value="Eukaryota"/>
</dbReference>
<accession>K8ENZ8</accession>
<protein>
    <recommendedName>
        <fullName evidence="4">Fe2OG dioxygenase domain-containing protein</fullName>
    </recommendedName>
</protein>
<keyword evidence="2" id="KW-0472">Membrane</keyword>
<comment type="similarity">
    <text evidence="1">Belongs to the iron/ascorbate-dependent oxidoreductase family.</text>
</comment>
<dbReference type="KEGG" id="bpg:Bathy01g03400"/>
<sequence>MTLRSSKKNQAVRSVPFLFLLSFFLLLLAVRAESEHKKEEDKEDKEDECKCVRKSTCVPQIYPHVFPTQAKELREIAISKNIWTSDRHDFYPTKDVPIRMLGSRAKILAFEEIWETMVGKIERQCGEGKGESSYWNVSIEDAFVIRYDGKSEKDSHLRMHQDDGPISFQVSLSDADEYEGGGTNFYEAKRRRTQFEEKSAKERAKTNVKLEKIGDVLVHGGQIDHEGAKVTSGLRYTLVYFLQINKGCCWQDTIDETMNKITRRITGVFVFLFLLFLFMKPESNNLKQL</sequence>
<feature type="domain" description="Fe2OG dioxygenase" evidence="4">
    <location>
        <begin position="138"/>
        <end position="244"/>
    </location>
</feature>
<feature type="signal peptide" evidence="3">
    <location>
        <begin position="1"/>
        <end position="32"/>
    </location>
</feature>
<dbReference type="PROSITE" id="PS51471">
    <property type="entry name" value="FE2OG_OXY"/>
    <property type="match status" value="1"/>
</dbReference>
<dbReference type="EMBL" id="FO082278">
    <property type="protein sequence ID" value="CCO14175.1"/>
    <property type="molecule type" value="Genomic_DNA"/>
</dbReference>
<dbReference type="GO" id="GO:0016491">
    <property type="term" value="F:oxidoreductase activity"/>
    <property type="evidence" value="ECO:0007669"/>
    <property type="project" value="UniProtKB-KW"/>
</dbReference>
<keyword evidence="2" id="KW-1133">Transmembrane helix</keyword>
<dbReference type="AlphaFoldDB" id="K8ENZ8"/>
<evidence type="ECO:0000313" key="6">
    <source>
        <dbReference type="Proteomes" id="UP000198341"/>
    </source>
</evidence>
<dbReference type="RefSeq" id="XP_007515296.1">
    <property type="nucleotide sequence ID" value="XM_007515234.1"/>
</dbReference>
<keyword evidence="3" id="KW-0732">Signal</keyword>
<keyword evidence="1" id="KW-0560">Oxidoreductase</keyword>
<organism evidence="5 6">
    <name type="scientific">Bathycoccus prasinos</name>
    <dbReference type="NCBI Taxonomy" id="41875"/>
    <lineage>
        <taxon>Eukaryota</taxon>
        <taxon>Viridiplantae</taxon>
        <taxon>Chlorophyta</taxon>
        <taxon>Mamiellophyceae</taxon>
        <taxon>Mamiellales</taxon>
        <taxon>Bathycoccaceae</taxon>
        <taxon>Bathycoccus</taxon>
    </lineage>
</organism>
<dbReference type="GeneID" id="19018075"/>
<dbReference type="Gene3D" id="2.60.120.620">
    <property type="entry name" value="q2cbj1_9rhob like domain"/>
    <property type="match status" value="1"/>
</dbReference>
<dbReference type="GO" id="GO:0046872">
    <property type="term" value="F:metal ion binding"/>
    <property type="evidence" value="ECO:0007669"/>
    <property type="project" value="UniProtKB-KW"/>
</dbReference>
<evidence type="ECO:0000256" key="3">
    <source>
        <dbReference type="SAM" id="SignalP"/>
    </source>
</evidence>
<dbReference type="InterPro" id="IPR005123">
    <property type="entry name" value="Oxoglu/Fe-dep_dioxygenase_dom"/>
</dbReference>
<dbReference type="Proteomes" id="UP000198341">
    <property type="component" value="Chromosome 1"/>
</dbReference>